<evidence type="ECO:0000313" key="9">
    <source>
        <dbReference type="EMBL" id="SEF98927.1"/>
    </source>
</evidence>
<dbReference type="AlphaFoldDB" id="A0A1H5WJ55"/>
<keyword evidence="4 8" id="KW-0812">Transmembrane</keyword>
<evidence type="ECO:0000256" key="7">
    <source>
        <dbReference type="ARBA" id="ARBA00023136"/>
    </source>
</evidence>
<reference evidence="10" key="1">
    <citation type="submission" date="2016-10" db="EMBL/GenBank/DDBJ databases">
        <authorList>
            <person name="Varghese N."/>
            <person name="Submissions S."/>
        </authorList>
    </citation>
    <scope>NUCLEOTIDE SEQUENCE [LARGE SCALE GENOMIC DNA]</scope>
    <source>
        <strain evidence="10">DSM 21580</strain>
    </source>
</reference>
<keyword evidence="6 8" id="KW-1133">Transmembrane helix</keyword>
<evidence type="ECO:0000256" key="3">
    <source>
        <dbReference type="ARBA" id="ARBA00022670"/>
    </source>
</evidence>
<feature type="transmembrane region" description="Helical" evidence="8">
    <location>
        <begin position="139"/>
        <end position="156"/>
    </location>
</feature>
<dbReference type="GO" id="GO:0006508">
    <property type="term" value="P:proteolysis"/>
    <property type="evidence" value="ECO:0007669"/>
    <property type="project" value="UniProtKB-KW"/>
</dbReference>
<evidence type="ECO:0000256" key="4">
    <source>
        <dbReference type="ARBA" id="ARBA00022692"/>
    </source>
</evidence>
<keyword evidence="2" id="KW-1003">Cell membrane</keyword>
<protein>
    <submittedName>
        <fullName evidence="9">Exosortase K</fullName>
    </submittedName>
</protein>
<dbReference type="GO" id="GO:0008233">
    <property type="term" value="F:peptidase activity"/>
    <property type="evidence" value="ECO:0007669"/>
    <property type="project" value="UniProtKB-KW"/>
</dbReference>
<gene>
    <name evidence="9" type="ORF">SAMN05421847_1209</name>
</gene>
<keyword evidence="3" id="KW-0645">Protease</keyword>
<organism evidence="9 10">
    <name type="scientific">Halpernia humi</name>
    <dbReference type="NCBI Taxonomy" id="493375"/>
    <lineage>
        <taxon>Bacteria</taxon>
        <taxon>Pseudomonadati</taxon>
        <taxon>Bacteroidota</taxon>
        <taxon>Flavobacteriia</taxon>
        <taxon>Flavobacteriales</taxon>
        <taxon>Weeksellaceae</taxon>
        <taxon>Chryseobacterium group</taxon>
        <taxon>Halpernia</taxon>
    </lineage>
</organism>
<keyword evidence="5" id="KW-0378">Hydrolase</keyword>
<comment type="subcellular location">
    <subcellularLocation>
        <location evidence="1">Cell membrane</location>
        <topology evidence="1">Multi-pass membrane protein</topology>
    </subcellularLocation>
</comment>
<dbReference type="InterPro" id="IPR026392">
    <property type="entry name" value="Exo/Archaeosortase_dom"/>
</dbReference>
<evidence type="ECO:0000313" key="10">
    <source>
        <dbReference type="Proteomes" id="UP000236738"/>
    </source>
</evidence>
<dbReference type="InterPro" id="IPR027551">
    <property type="entry name" value="Exosort_XrtK"/>
</dbReference>
<evidence type="ECO:0000256" key="2">
    <source>
        <dbReference type="ARBA" id="ARBA00022475"/>
    </source>
</evidence>
<evidence type="ECO:0000256" key="6">
    <source>
        <dbReference type="ARBA" id="ARBA00022989"/>
    </source>
</evidence>
<dbReference type="InterPro" id="IPR019127">
    <property type="entry name" value="Exosortase"/>
</dbReference>
<dbReference type="GO" id="GO:0005886">
    <property type="term" value="C:plasma membrane"/>
    <property type="evidence" value="ECO:0007669"/>
    <property type="project" value="UniProtKB-SubCell"/>
</dbReference>
<dbReference type="EMBL" id="FNUS01000002">
    <property type="protein sequence ID" value="SEF98927.1"/>
    <property type="molecule type" value="Genomic_DNA"/>
</dbReference>
<proteinExistence type="predicted"/>
<evidence type="ECO:0000256" key="8">
    <source>
        <dbReference type="SAM" id="Phobius"/>
    </source>
</evidence>
<dbReference type="Proteomes" id="UP000236738">
    <property type="component" value="Unassembled WGS sequence"/>
</dbReference>
<feature type="transmembrane region" description="Helical" evidence="8">
    <location>
        <begin position="95"/>
        <end position="119"/>
    </location>
</feature>
<sequence>MYGALAILMFIILKFWYANSTNSEVFFLLKPTDFFINIITSSTSIFKQDIGFFNETLNIIINKSCSGFNFLMIAFLMLIFLALKSKNLSKFTVLIIPISLFISYLFTVFVNTTRILFSIYMNHYVGNKFSWMHQTEGTFVYMSFLIILYLLVNQFLTKFRNEKFA</sequence>
<keyword evidence="10" id="KW-1185">Reference proteome</keyword>
<dbReference type="NCBIfam" id="TIGR04178">
    <property type="entry name" value="exo_archaeo"/>
    <property type="match status" value="1"/>
</dbReference>
<evidence type="ECO:0000256" key="5">
    <source>
        <dbReference type="ARBA" id="ARBA00022801"/>
    </source>
</evidence>
<name>A0A1H5WJ55_9FLAO</name>
<feature type="transmembrane region" description="Helical" evidence="8">
    <location>
        <begin position="66"/>
        <end position="83"/>
    </location>
</feature>
<evidence type="ECO:0000256" key="1">
    <source>
        <dbReference type="ARBA" id="ARBA00004651"/>
    </source>
</evidence>
<accession>A0A1H5WJ55</accession>
<dbReference type="Pfam" id="PF09721">
    <property type="entry name" value="Exosortase_EpsH"/>
    <property type="match status" value="1"/>
</dbReference>
<dbReference type="NCBIfam" id="TIGR04287">
    <property type="entry name" value="exosort_XrtK"/>
    <property type="match status" value="1"/>
</dbReference>
<keyword evidence="7 8" id="KW-0472">Membrane</keyword>